<dbReference type="InterPro" id="IPR001245">
    <property type="entry name" value="Ser-Thr/Tyr_kinase_cat_dom"/>
</dbReference>
<evidence type="ECO:0000256" key="8">
    <source>
        <dbReference type="ARBA" id="ARBA00022692"/>
    </source>
</evidence>
<dbReference type="SUPFAM" id="SSF56112">
    <property type="entry name" value="Protein kinase-like (PK-like)"/>
    <property type="match status" value="1"/>
</dbReference>
<keyword evidence="8 21" id="KW-0812">Transmembrane</keyword>
<keyword evidence="13 20" id="KW-0067">ATP-binding</keyword>
<dbReference type="Gramene" id="Pav_sc0001176.1_g070.1.br:mrna">
    <property type="protein sequence ID" value="Pav_sc0001176.1_g070.1.br:mrna"/>
    <property type="gene ID" value="Pav_sc0001176.1_g070.1.br"/>
</dbReference>
<evidence type="ECO:0000259" key="22">
    <source>
        <dbReference type="PROSITE" id="PS50011"/>
    </source>
</evidence>
<dbReference type="InterPro" id="IPR051809">
    <property type="entry name" value="Plant_receptor-like_S/T_kinase"/>
</dbReference>
<keyword evidence="23" id="KW-1185">Reference proteome</keyword>
<reference evidence="24" key="1">
    <citation type="submission" date="2025-08" db="UniProtKB">
        <authorList>
            <consortium name="RefSeq"/>
        </authorList>
    </citation>
    <scope>IDENTIFICATION</scope>
</reference>
<dbReference type="FunFam" id="3.30.200.20:FF:000432">
    <property type="entry name" value="LRR receptor-like serine/threonine-protein kinase EFR"/>
    <property type="match status" value="1"/>
</dbReference>
<evidence type="ECO:0000256" key="18">
    <source>
        <dbReference type="ARBA" id="ARBA00047899"/>
    </source>
</evidence>
<evidence type="ECO:0000256" key="10">
    <source>
        <dbReference type="ARBA" id="ARBA00022737"/>
    </source>
</evidence>
<evidence type="ECO:0000313" key="24">
    <source>
        <dbReference type="RefSeq" id="XP_021824170.1"/>
    </source>
</evidence>
<dbReference type="Pfam" id="PF00560">
    <property type="entry name" value="LRR_1"/>
    <property type="match status" value="5"/>
</dbReference>
<dbReference type="InterPro" id="IPR011009">
    <property type="entry name" value="Kinase-like_dom_sf"/>
</dbReference>
<keyword evidence="7" id="KW-0808">Transferase</keyword>
<accession>A0A6P5TAW0</accession>
<feature type="binding site" evidence="20">
    <location>
        <position position="475"/>
    </location>
    <ligand>
        <name>ATP</name>
        <dbReference type="ChEBI" id="CHEBI:30616"/>
    </ligand>
</feature>
<dbReference type="PROSITE" id="PS50011">
    <property type="entry name" value="PROTEIN_KINASE_DOM"/>
    <property type="match status" value="1"/>
</dbReference>
<evidence type="ECO:0000256" key="15">
    <source>
        <dbReference type="ARBA" id="ARBA00023136"/>
    </source>
</evidence>
<evidence type="ECO:0000256" key="13">
    <source>
        <dbReference type="ARBA" id="ARBA00022840"/>
    </source>
</evidence>
<dbReference type="Gene3D" id="1.10.510.10">
    <property type="entry name" value="Transferase(Phosphotransferase) domain 1"/>
    <property type="match status" value="1"/>
</dbReference>
<keyword evidence="4" id="KW-0723">Serine/threonine-protein kinase</keyword>
<organism evidence="23 24">
    <name type="scientific">Prunus avium</name>
    <name type="common">Cherry</name>
    <name type="synonym">Cerasus avium</name>
    <dbReference type="NCBI Taxonomy" id="42229"/>
    <lineage>
        <taxon>Eukaryota</taxon>
        <taxon>Viridiplantae</taxon>
        <taxon>Streptophyta</taxon>
        <taxon>Embryophyta</taxon>
        <taxon>Tracheophyta</taxon>
        <taxon>Spermatophyta</taxon>
        <taxon>Magnoliopsida</taxon>
        <taxon>eudicotyledons</taxon>
        <taxon>Gunneridae</taxon>
        <taxon>Pentapetalae</taxon>
        <taxon>rosids</taxon>
        <taxon>fabids</taxon>
        <taxon>Rosales</taxon>
        <taxon>Rosaceae</taxon>
        <taxon>Amygdaloideae</taxon>
        <taxon>Amygdaleae</taxon>
        <taxon>Prunus</taxon>
    </lineage>
</organism>
<keyword evidence="15 21" id="KW-0472">Membrane</keyword>
<dbReference type="Gene3D" id="3.30.200.20">
    <property type="entry name" value="Phosphorylase Kinase, domain 1"/>
    <property type="match status" value="1"/>
</dbReference>
<dbReference type="RefSeq" id="XP_021824170.1">
    <property type="nucleotide sequence ID" value="XM_021968478.1"/>
</dbReference>
<dbReference type="FunFam" id="1.10.510.10:FF:000358">
    <property type="entry name" value="Putative leucine-rich repeat receptor-like serine/threonine-protein kinase"/>
    <property type="match status" value="1"/>
</dbReference>
<dbReference type="Pfam" id="PF07714">
    <property type="entry name" value="PK_Tyr_Ser-Thr"/>
    <property type="match status" value="1"/>
</dbReference>
<dbReference type="InterPro" id="IPR017441">
    <property type="entry name" value="Protein_kinase_ATP_BS"/>
</dbReference>
<evidence type="ECO:0000256" key="12">
    <source>
        <dbReference type="ARBA" id="ARBA00022777"/>
    </source>
</evidence>
<dbReference type="AlphaFoldDB" id="A0A6P5TAW0"/>
<keyword evidence="16" id="KW-0675">Receptor</keyword>
<keyword evidence="5" id="KW-0597">Phosphoprotein</keyword>
<evidence type="ECO:0000256" key="6">
    <source>
        <dbReference type="ARBA" id="ARBA00022614"/>
    </source>
</evidence>
<evidence type="ECO:0000256" key="16">
    <source>
        <dbReference type="ARBA" id="ARBA00023170"/>
    </source>
</evidence>
<dbReference type="InterPro" id="IPR003591">
    <property type="entry name" value="Leu-rich_rpt_typical-subtyp"/>
</dbReference>
<keyword evidence="17" id="KW-0325">Glycoprotein</keyword>
<dbReference type="PANTHER" id="PTHR27008">
    <property type="entry name" value="OS04G0122200 PROTEIN"/>
    <property type="match status" value="1"/>
</dbReference>
<dbReference type="GeneID" id="110765366"/>
<evidence type="ECO:0000256" key="2">
    <source>
        <dbReference type="ARBA" id="ARBA00012513"/>
    </source>
</evidence>
<dbReference type="PANTHER" id="PTHR27008:SF596">
    <property type="entry name" value="OS02G0215500 PROTEIN"/>
    <property type="match status" value="1"/>
</dbReference>
<dbReference type="PROSITE" id="PS00107">
    <property type="entry name" value="PROTEIN_KINASE_ATP"/>
    <property type="match status" value="1"/>
</dbReference>
<keyword evidence="9" id="KW-0732">Signal</keyword>
<evidence type="ECO:0000256" key="9">
    <source>
        <dbReference type="ARBA" id="ARBA00022729"/>
    </source>
</evidence>
<comment type="catalytic activity">
    <reaction evidence="19">
        <text>L-seryl-[protein] + ATP = O-phospho-L-seryl-[protein] + ADP + H(+)</text>
        <dbReference type="Rhea" id="RHEA:17989"/>
        <dbReference type="Rhea" id="RHEA-COMP:9863"/>
        <dbReference type="Rhea" id="RHEA-COMP:11604"/>
        <dbReference type="ChEBI" id="CHEBI:15378"/>
        <dbReference type="ChEBI" id="CHEBI:29999"/>
        <dbReference type="ChEBI" id="CHEBI:30616"/>
        <dbReference type="ChEBI" id="CHEBI:83421"/>
        <dbReference type="ChEBI" id="CHEBI:456216"/>
        <dbReference type="EC" id="2.7.11.1"/>
    </reaction>
</comment>
<dbReference type="InterPro" id="IPR008271">
    <property type="entry name" value="Ser/Thr_kinase_AS"/>
</dbReference>
<comment type="catalytic activity">
    <reaction evidence="18">
        <text>L-threonyl-[protein] + ATP = O-phospho-L-threonyl-[protein] + ADP + H(+)</text>
        <dbReference type="Rhea" id="RHEA:46608"/>
        <dbReference type="Rhea" id="RHEA-COMP:11060"/>
        <dbReference type="Rhea" id="RHEA-COMP:11605"/>
        <dbReference type="ChEBI" id="CHEBI:15378"/>
        <dbReference type="ChEBI" id="CHEBI:30013"/>
        <dbReference type="ChEBI" id="CHEBI:30616"/>
        <dbReference type="ChEBI" id="CHEBI:61977"/>
        <dbReference type="ChEBI" id="CHEBI:456216"/>
        <dbReference type="EC" id="2.7.11.1"/>
    </reaction>
</comment>
<dbReference type="SMART" id="SM00369">
    <property type="entry name" value="LRR_TYP"/>
    <property type="match status" value="4"/>
</dbReference>
<dbReference type="InterPro" id="IPR001611">
    <property type="entry name" value="Leu-rich_rpt"/>
</dbReference>
<proteinExistence type="predicted"/>
<dbReference type="KEGG" id="pavi:110765366"/>
<evidence type="ECO:0000256" key="20">
    <source>
        <dbReference type="PROSITE-ProRule" id="PRU10141"/>
    </source>
</evidence>
<keyword evidence="14 21" id="KW-1133">Transmembrane helix</keyword>
<keyword evidence="12" id="KW-0418">Kinase</keyword>
<dbReference type="FunFam" id="3.80.10.10:FF:000095">
    <property type="entry name" value="LRR receptor-like serine/threonine-protein kinase GSO1"/>
    <property type="match status" value="1"/>
</dbReference>
<dbReference type="EC" id="2.7.11.1" evidence="2"/>
<sequence length="756" mass="82299">MFKTLSNLRIVDLGLNQFITRSIPVSISNASNLEQFIVAGNSLTGQVPSLQKLYSLWEFSIAINYLGSGQAGELNFLSDLTNSTELGLVDISNNKFGGMLPASIGNLSTTLVAFDVGFNQIHGGIPNGIGNLVNLNILFMRSNQFTGNIPAEIRRIRKIGRLGLDNNKLSGYIPSSIGNLTELTTLELQGNDLEGSIPSSLGQCRKLLVLKLSQNKLSGSITQQVWGLSSLSVVLNLSQNHLTGSLPMEVGNLKGLSSLDLSDNMLSGELPRNLGKCESLEVLRLQGNSFQGTILLPFETLRGIQVLDLSRNNLSGKIPQYLEGFRLLNLNLSFNDFEGMLPVGGAFKNTSATSVVGNSKLCGGVAEFHLPKCNFPSKESKKRRMTLALKLIIYIVPALVLIILVLSFLYLRPLRKKLRKEHTPSNLEKILQVSYAALVKATDGFSLTNLIGVGSFGSVYKGVLDDGGAQLVAIKVFNLLRQGASKSFIAECEALRNIRHRNLVKIITACSSADFQGNDFKALVYELMENGNLDEWLHPPTGAEEVRDESKSLNLLQRLNIAIDVACALDYLHNHCETPIVHCDLKPNNVLLDNELTGHVADFGLARFLSKLSSNISANQTSSIGIRGSVGYAAPEYGMGSEVSTYGDVYSFGILLLEMFTGKKPTDNMFSDGLNLYNFVKMNLPERVTEIADAVLFLQGGIEDTPNQRSATAQKLEECLSLIFRTGIECSAESPRDRKGISDAASALRSIRDVLL</sequence>
<dbReference type="GO" id="GO:0004674">
    <property type="term" value="F:protein serine/threonine kinase activity"/>
    <property type="evidence" value="ECO:0007669"/>
    <property type="project" value="UniProtKB-KW"/>
</dbReference>
<dbReference type="PRINTS" id="PR00019">
    <property type="entry name" value="LEURICHRPT"/>
</dbReference>
<dbReference type="Proteomes" id="UP000515124">
    <property type="component" value="Unplaced"/>
</dbReference>
<dbReference type="GO" id="GO:0005524">
    <property type="term" value="F:ATP binding"/>
    <property type="evidence" value="ECO:0007669"/>
    <property type="project" value="UniProtKB-UniRule"/>
</dbReference>
<dbReference type="Gene3D" id="3.80.10.10">
    <property type="entry name" value="Ribonuclease Inhibitor"/>
    <property type="match status" value="1"/>
</dbReference>
<dbReference type="SMR" id="A0A6P5TAW0"/>
<evidence type="ECO:0000256" key="21">
    <source>
        <dbReference type="SAM" id="Phobius"/>
    </source>
</evidence>
<dbReference type="InterPro" id="IPR032675">
    <property type="entry name" value="LRR_dom_sf"/>
</dbReference>
<dbReference type="SUPFAM" id="SSF52058">
    <property type="entry name" value="L domain-like"/>
    <property type="match status" value="2"/>
</dbReference>
<keyword evidence="6" id="KW-0433">Leucine-rich repeat</keyword>
<evidence type="ECO:0000256" key="14">
    <source>
        <dbReference type="ARBA" id="ARBA00022989"/>
    </source>
</evidence>
<evidence type="ECO:0000313" key="23">
    <source>
        <dbReference type="Proteomes" id="UP000515124"/>
    </source>
</evidence>
<dbReference type="GO" id="GO:0005886">
    <property type="term" value="C:plasma membrane"/>
    <property type="evidence" value="ECO:0007669"/>
    <property type="project" value="UniProtKB-SubCell"/>
</dbReference>
<gene>
    <name evidence="24" type="primary">LOC110765366</name>
</gene>
<protein>
    <recommendedName>
        <fullName evidence="2">non-specific serine/threonine protein kinase</fullName>
        <ecNumber evidence="2">2.7.11.1</ecNumber>
    </recommendedName>
</protein>
<dbReference type="InterPro" id="IPR000719">
    <property type="entry name" value="Prot_kinase_dom"/>
</dbReference>
<dbReference type="PROSITE" id="PS00108">
    <property type="entry name" value="PROTEIN_KINASE_ST"/>
    <property type="match status" value="1"/>
</dbReference>
<keyword evidence="10" id="KW-0677">Repeat</keyword>
<evidence type="ECO:0000256" key="3">
    <source>
        <dbReference type="ARBA" id="ARBA00022475"/>
    </source>
</evidence>
<name>A0A6P5TAW0_PRUAV</name>
<evidence type="ECO:0000256" key="11">
    <source>
        <dbReference type="ARBA" id="ARBA00022741"/>
    </source>
</evidence>
<keyword evidence="3" id="KW-1003">Cell membrane</keyword>
<evidence type="ECO:0000256" key="1">
    <source>
        <dbReference type="ARBA" id="ARBA00004162"/>
    </source>
</evidence>
<evidence type="ECO:0000256" key="5">
    <source>
        <dbReference type="ARBA" id="ARBA00022553"/>
    </source>
</evidence>
<feature type="transmembrane region" description="Helical" evidence="21">
    <location>
        <begin position="391"/>
        <end position="411"/>
    </location>
</feature>
<evidence type="ECO:0000256" key="7">
    <source>
        <dbReference type="ARBA" id="ARBA00022679"/>
    </source>
</evidence>
<evidence type="ECO:0000256" key="19">
    <source>
        <dbReference type="ARBA" id="ARBA00048679"/>
    </source>
</evidence>
<keyword evidence="11 20" id="KW-0547">Nucleotide-binding</keyword>
<comment type="subcellular location">
    <subcellularLocation>
        <location evidence="1">Cell membrane</location>
        <topology evidence="1">Single-pass membrane protein</topology>
    </subcellularLocation>
</comment>
<evidence type="ECO:0000256" key="4">
    <source>
        <dbReference type="ARBA" id="ARBA00022527"/>
    </source>
</evidence>
<feature type="domain" description="Protein kinase" evidence="22">
    <location>
        <begin position="445"/>
        <end position="724"/>
    </location>
</feature>
<dbReference type="SMART" id="SM00220">
    <property type="entry name" value="S_TKc"/>
    <property type="match status" value="1"/>
</dbReference>
<evidence type="ECO:0000256" key="17">
    <source>
        <dbReference type="ARBA" id="ARBA00023180"/>
    </source>
</evidence>